<feature type="compositionally biased region" description="Basic and acidic residues" evidence="1">
    <location>
        <begin position="248"/>
        <end position="257"/>
    </location>
</feature>
<dbReference type="EMBL" id="MLYV02000043">
    <property type="protein sequence ID" value="PSS37431.1"/>
    <property type="molecule type" value="Genomic_DNA"/>
</dbReference>
<feature type="transmembrane region" description="Helical" evidence="2">
    <location>
        <begin position="111"/>
        <end position="131"/>
    </location>
</feature>
<evidence type="ECO:0000313" key="4">
    <source>
        <dbReference type="Proteomes" id="UP000186601"/>
    </source>
</evidence>
<organism evidence="3 4">
    <name type="scientific">Hermanssonia centrifuga</name>
    <dbReference type="NCBI Taxonomy" id="98765"/>
    <lineage>
        <taxon>Eukaryota</taxon>
        <taxon>Fungi</taxon>
        <taxon>Dikarya</taxon>
        <taxon>Basidiomycota</taxon>
        <taxon>Agaricomycotina</taxon>
        <taxon>Agaricomycetes</taxon>
        <taxon>Polyporales</taxon>
        <taxon>Meruliaceae</taxon>
        <taxon>Hermanssonia</taxon>
    </lineage>
</organism>
<feature type="region of interest" description="Disordered" evidence="1">
    <location>
        <begin position="236"/>
        <end position="257"/>
    </location>
</feature>
<name>A0A2R6S566_9APHY</name>
<feature type="transmembrane region" description="Helical" evidence="2">
    <location>
        <begin position="174"/>
        <end position="196"/>
    </location>
</feature>
<evidence type="ECO:0000313" key="3">
    <source>
        <dbReference type="EMBL" id="PSS37431.1"/>
    </source>
</evidence>
<feature type="transmembrane region" description="Helical" evidence="2">
    <location>
        <begin position="44"/>
        <end position="67"/>
    </location>
</feature>
<accession>A0A2R6S566</accession>
<keyword evidence="2" id="KW-1133">Transmembrane helix</keyword>
<sequence length="257" mass="27599">MSASPTIASDEPQLDAKIAAELQGPHAGIDMMPSEPANTHKIGLAAWFAAYASTFICMSCLLGCILAMLFATRAIAVTFVGFVLLTSYDYFTVGLQDSLTINVSYIIHWQMPAIGAGLIGLVCGPVLTLCMRGVVFAKCARDEVDDTTKAEHMKMKNDFDSVLKSRCSLMLLDVVLGVLMYPVGSFASGWLFLSAFGEDLFIAAPARCIVVGILGGVVPWIISSVWKPVRGKTGGEIQLPDADDSEKDLEKQEPNIV</sequence>
<feature type="transmembrane region" description="Helical" evidence="2">
    <location>
        <begin position="202"/>
        <end position="222"/>
    </location>
</feature>
<keyword evidence="4" id="KW-1185">Reference proteome</keyword>
<reference evidence="3 4" key="1">
    <citation type="submission" date="2018-02" db="EMBL/GenBank/DDBJ databases">
        <title>Genome sequence of the basidiomycete white-rot fungus Phlebia centrifuga.</title>
        <authorList>
            <person name="Granchi Z."/>
            <person name="Peng M."/>
            <person name="de Vries R.P."/>
            <person name="Hilden K."/>
            <person name="Makela M.R."/>
            <person name="Grigoriev I."/>
            <person name="Riley R."/>
        </authorList>
    </citation>
    <scope>NUCLEOTIDE SEQUENCE [LARGE SCALE GENOMIC DNA]</scope>
    <source>
        <strain evidence="3 4">FBCC195</strain>
    </source>
</reference>
<evidence type="ECO:0000256" key="2">
    <source>
        <dbReference type="SAM" id="Phobius"/>
    </source>
</evidence>
<evidence type="ECO:0000256" key="1">
    <source>
        <dbReference type="SAM" id="MobiDB-lite"/>
    </source>
</evidence>
<gene>
    <name evidence="3" type="ORF">PHLCEN_2v735</name>
</gene>
<protein>
    <submittedName>
        <fullName evidence="3">Uncharacterized protein</fullName>
    </submittedName>
</protein>
<keyword evidence="2" id="KW-0812">Transmembrane</keyword>
<keyword evidence="2" id="KW-0472">Membrane</keyword>
<dbReference type="AlphaFoldDB" id="A0A2R6S566"/>
<proteinExistence type="predicted"/>
<feature type="transmembrane region" description="Helical" evidence="2">
    <location>
        <begin position="74"/>
        <end position="91"/>
    </location>
</feature>
<dbReference type="Proteomes" id="UP000186601">
    <property type="component" value="Unassembled WGS sequence"/>
</dbReference>
<comment type="caution">
    <text evidence="3">The sequence shown here is derived from an EMBL/GenBank/DDBJ whole genome shotgun (WGS) entry which is preliminary data.</text>
</comment>